<evidence type="ECO:0000256" key="9">
    <source>
        <dbReference type="ARBA" id="ARBA00043118"/>
    </source>
</evidence>
<dbReference type="PANTHER" id="PTHR11723">
    <property type="entry name" value="DNA-BINDING PROTEIN INHIBITOR"/>
    <property type="match status" value="1"/>
</dbReference>
<evidence type="ECO:0000256" key="7">
    <source>
        <dbReference type="ARBA" id="ARBA00040558"/>
    </source>
</evidence>
<keyword evidence="2" id="KW-0678">Repressor</keyword>
<keyword evidence="4" id="KW-0804">Transcription</keyword>
<dbReference type="PANTHER" id="PTHR11723:SF6">
    <property type="entry name" value="DNA-BINDING PROTEIN INHIBITOR ID-4"/>
    <property type="match status" value="1"/>
</dbReference>
<feature type="compositionally biased region" description="Pro residues" evidence="10">
    <location>
        <begin position="91"/>
        <end position="107"/>
    </location>
</feature>
<protein>
    <recommendedName>
        <fullName evidence="7">DNA-binding protein inhibitor ID-4</fullName>
    </recommendedName>
    <alternativeName>
        <fullName evidence="9">Inhibitor of DNA binding 4</fullName>
    </alternativeName>
    <alternativeName>
        <fullName evidence="8">Inhibitor of differentiation 4</fullName>
    </alternativeName>
</protein>
<dbReference type="Pfam" id="PF00010">
    <property type="entry name" value="HLH"/>
    <property type="match status" value="1"/>
</dbReference>
<dbReference type="InterPro" id="IPR011598">
    <property type="entry name" value="bHLH_dom"/>
</dbReference>
<dbReference type="GO" id="GO:0005737">
    <property type="term" value="C:cytoplasm"/>
    <property type="evidence" value="ECO:0007669"/>
    <property type="project" value="InterPro"/>
</dbReference>
<evidence type="ECO:0000259" key="11">
    <source>
        <dbReference type="PROSITE" id="PS50888"/>
    </source>
</evidence>
<evidence type="ECO:0000313" key="13">
    <source>
        <dbReference type="Proteomes" id="UP000694388"/>
    </source>
</evidence>
<sequence>MKAAPPGIARPSPQRRGCAAPWRAGSPAGGLGPAVSCGPGPGDMKTCFAKLRALVPTIPHDRKISKTEFLQHVIDYIGDLQLALEETQPPDETPGPGGPRPVRPPLSPLNTCEPGRGTRAPPQPPWGAPKAERPQGTSDALEKLVTEEPAVCRCEFLQPDSSTWHLKSLF</sequence>
<dbReference type="Ensembl" id="ENSEBUT00000023492.1">
    <property type="protein sequence ID" value="ENSEBUP00000022916.1"/>
    <property type="gene ID" value="ENSEBUG00000014121.1"/>
</dbReference>
<dbReference type="InterPro" id="IPR036638">
    <property type="entry name" value="HLH_DNA-bd_sf"/>
</dbReference>
<comment type="subcellular location">
    <subcellularLocation>
        <location evidence="1">Nucleus</location>
    </subcellularLocation>
</comment>
<evidence type="ECO:0000256" key="3">
    <source>
        <dbReference type="ARBA" id="ARBA00023015"/>
    </source>
</evidence>
<name>A0A8C4R1C5_EPTBU</name>
<evidence type="ECO:0000256" key="1">
    <source>
        <dbReference type="ARBA" id="ARBA00004123"/>
    </source>
</evidence>
<dbReference type="AlphaFoldDB" id="A0A8C4R1C5"/>
<evidence type="ECO:0000256" key="8">
    <source>
        <dbReference type="ARBA" id="ARBA00042952"/>
    </source>
</evidence>
<dbReference type="Ensembl" id="ENSEBUT00000023484.1">
    <property type="protein sequence ID" value="ENSEBUP00000022908.1"/>
    <property type="gene ID" value="ENSEBUG00000014121.1"/>
</dbReference>
<dbReference type="SUPFAM" id="SSF47459">
    <property type="entry name" value="HLH, helix-loop-helix DNA-binding domain"/>
    <property type="match status" value="1"/>
</dbReference>
<evidence type="ECO:0000256" key="5">
    <source>
        <dbReference type="ARBA" id="ARBA00023242"/>
    </source>
</evidence>
<evidence type="ECO:0000256" key="6">
    <source>
        <dbReference type="ARBA" id="ARBA00038627"/>
    </source>
</evidence>
<dbReference type="InterPro" id="IPR026052">
    <property type="entry name" value="DNA-bd_prot-inh"/>
</dbReference>
<keyword evidence="3" id="KW-0805">Transcription regulation</keyword>
<comment type="subunit">
    <text evidence="6">Heterodimer with other HLH proteins.</text>
</comment>
<organism evidence="12 13">
    <name type="scientific">Eptatretus burgeri</name>
    <name type="common">Inshore hagfish</name>
    <dbReference type="NCBI Taxonomy" id="7764"/>
    <lineage>
        <taxon>Eukaryota</taxon>
        <taxon>Metazoa</taxon>
        <taxon>Chordata</taxon>
        <taxon>Craniata</taxon>
        <taxon>Vertebrata</taxon>
        <taxon>Cyclostomata</taxon>
        <taxon>Myxini</taxon>
        <taxon>Myxiniformes</taxon>
        <taxon>Myxinidae</taxon>
        <taxon>Eptatretinae</taxon>
        <taxon>Eptatretus</taxon>
    </lineage>
</organism>
<evidence type="ECO:0000256" key="10">
    <source>
        <dbReference type="SAM" id="MobiDB-lite"/>
    </source>
</evidence>
<reference evidence="12" key="1">
    <citation type="submission" date="2025-05" db="UniProtKB">
        <authorList>
            <consortium name="Ensembl"/>
        </authorList>
    </citation>
    <scope>IDENTIFICATION</scope>
</reference>
<dbReference type="GO" id="GO:0000122">
    <property type="term" value="P:negative regulation of transcription by RNA polymerase II"/>
    <property type="evidence" value="ECO:0007669"/>
    <property type="project" value="InterPro"/>
</dbReference>
<dbReference type="Proteomes" id="UP000694388">
    <property type="component" value="Unplaced"/>
</dbReference>
<keyword evidence="13" id="KW-1185">Reference proteome</keyword>
<dbReference type="GO" id="GO:0032922">
    <property type="term" value="P:circadian regulation of gene expression"/>
    <property type="evidence" value="ECO:0007669"/>
    <property type="project" value="TreeGrafter"/>
</dbReference>
<dbReference type="GO" id="GO:0046983">
    <property type="term" value="F:protein dimerization activity"/>
    <property type="evidence" value="ECO:0007669"/>
    <property type="project" value="InterPro"/>
</dbReference>
<accession>A0A8C4R1C5</accession>
<evidence type="ECO:0000256" key="4">
    <source>
        <dbReference type="ARBA" id="ARBA00023163"/>
    </source>
</evidence>
<dbReference type="Gene3D" id="4.10.280.10">
    <property type="entry name" value="Helix-loop-helix DNA-binding domain"/>
    <property type="match status" value="1"/>
</dbReference>
<dbReference type="CDD" id="cd19684">
    <property type="entry name" value="bHLH_dnHLH_ID"/>
    <property type="match status" value="1"/>
</dbReference>
<evidence type="ECO:0000256" key="2">
    <source>
        <dbReference type="ARBA" id="ARBA00022491"/>
    </source>
</evidence>
<proteinExistence type="predicted"/>
<keyword evidence="5" id="KW-0539">Nucleus</keyword>
<dbReference type="PROSITE" id="PS50888">
    <property type="entry name" value="BHLH"/>
    <property type="match status" value="1"/>
</dbReference>
<feature type="region of interest" description="Disordered" evidence="10">
    <location>
        <begin position="1"/>
        <end position="31"/>
    </location>
</feature>
<feature type="region of interest" description="Disordered" evidence="10">
    <location>
        <begin position="84"/>
        <end position="140"/>
    </location>
</feature>
<feature type="domain" description="BHLH" evidence="11">
    <location>
        <begin position="28"/>
        <end position="80"/>
    </location>
</feature>
<dbReference type="GO" id="GO:0005634">
    <property type="term" value="C:nucleus"/>
    <property type="evidence" value="ECO:0007669"/>
    <property type="project" value="UniProtKB-SubCell"/>
</dbReference>
<dbReference type="GO" id="GO:0030154">
    <property type="term" value="P:cell differentiation"/>
    <property type="evidence" value="ECO:0007669"/>
    <property type="project" value="TreeGrafter"/>
</dbReference>
<evidence type="ECO:0000313" key="12">
    <source>
        <dbReference type="Ensembl" id="ENSEBUP00000022908.1"/>
    </source>
</evidence>